<evidence type="ECO:0000313" key="2">
    <source>
        <dbReference type="EMBL" id="PPE68213.1"/>
    </source>
</evidence>
<evidence type="ECO:0000256" key="1">
    <source>
        <dbReference type="HAMAP-Rule" id="MF_00775"/>
    </source>
</evidence>
<dbReference type="RefSeq" id="WP_104300347.1">
    <property type="nucleotide sequence ID" value="NZ_PSNX01000001.1"/>
</dbReference>
<dbReference type="Pfam" id="PF11578">
    <property type="entry name" value="DUF3237"/>
    <property type="match status" value="1"/>
</dbReference>
<dbReference type="Proteomes" id="UP000238605">
    <property type="component" value="Unassembled WGS sequence"/>
</dbReference>
<dbReference type="PANTHER" id="PTHR37315">
    <property type="entry name" value="UPF0311 PROTEIN BLR7842"/>
    <property type="match status" value="1"/>
</dbReference>
<keyword evidence="3" id="KW-1185">Reference proteome</keyword>
<dbReference type="EMBL" id="PSNX01000001">
    <property type="protein sequence ID" value="PPE68213.1"/>
    <property type="molecule type" value="Genomic_DNA"/>
</dbReference>
<dbReference type="OrthoDB" id="5294829at2"/>
<accession>A0A2S5SZK8</accession>
<dbReference type="AlphaFoldDB" id="A0A2S5SZK8"/>
<protein>
    <recommendedName>
        <fullName evidence="1">UPF0311 protein C1704_00830</fullName>
    </recommendedName>
</protein>
<sequence>MNRSEFDLAPAPVLQPMARIHCEVGPLVSLGPAPLGERRYVPLGGGTVSGPELNGTLVEGGVDWQVARTDGVLEIAAHYVLRLDDGALVEVRSEGLRHGPAAVMARLARGEAVDPGEYFFRTMMRFTTGAPAWAYLNRVMAVASGRREAHRVVLEVYRLT</sequence>
<proteinExistence type="inferred from homology"/>
<comment type="caution">
    <text evidence="2">The sequence shown here is derived from an EMBL/GenBank/DDBJ whole genome shotgun (WGS) entry which is preliminary data.</text>
</comment>
<reference evidence="2 3" key="1">
    <citation type="submission" date="2018-02" db="EMBL/GenBank/DDBJ databases">
        <title>Reclassifiation of [Polyangium] brachysporum DSM 7029 as Guopingzhaonella breviflexa gen. nov., sp. nov., a member of the family Comamonadaceae.</title>
        <authorList>
            <person name="Tang B."/>
        </authorList>
    </citation>
    <scope>NUCLEOTIDE SEQUENCE [LARGE SCALE GENOMIC DNA]</scope>
    <source>
        <strain evidence="2 3">BCRC 80649</strain>
    </source>
</reference>
<dbReference type="PANTHER" id="PTHR37315:SF1">
    <property type="entry name" value="UPF0311 PROTEIN BLR7842"/>
    <property type="match status" value="1"/>
</dbReference>
<dbReference type="InterPro" id="IPR020915">
    <property type="entry name" value="UPF0311"/>
</dbReference>
<dbReference type="Gene3D" id="2.40.160.20">
    <property type="match status" value="1"/>
</dbReference>
<name>A0A2S5SZK8_9BURK</name>
<comment type="similarity">
    <text evidence="1">Belongs to the UPF0311 family.</text>
</comment>
<gene>
    <name evidence="2" type="ORF">C1704_00830</name>
</gene>
<evidence type="ECO:0000313" key="3">
    <source>
        <dbReference type="Proteomes" id="UP000238605"/>
    </source>
</evidence>
<dbReference type="HAMAP" id="MF_00775">
    <property type="entry name" value="UPF0311"/>
    <property type="match status" value="1"/>
</dbReference>
<organism evidence="2 3">
    <name type="scientific">Caldimonas caldifontis</name>
    <dbReference type="NCBI Taxonomy" id="1452508"/>
    <lineage>
        <taxon>Bacteria</taxon>
        <taxon>Pseudomonadati</taxon>
        <taxon>Pseudomonadota</taxon>
        <taxon>Betaproteobacteria</taxon>
        <taxon>Burkholderiales</taxon>
        <taxon>Sphaerotilaceae</taxon>
        <taxon>Caldimonas</taxon>
    </lineage>
</organism>